<feature type="region of interest" description="Disordered" evidence="1">
    <location>
        <begin position="236"/>
        <end position="323"/>
    </location>
</feature>
<dbReference type="Gene3D" id="2.30.30.40">
    <property type="entry name" value="SH3 Domains"/>
    <property type="match status" value="1"/>
</dbReference>
<feature type="compositionally biased region" description="Polar residues" evidence="1">
    <location>
        <begin position="210"/>
        <end position="222"/>
    </location>
</feature>
<reference evidence="2 3" key="1">
    <citation type="submission" date="2021-02" db="EMBL/GenBank/DDBJ databases">
        <title>Variation within the Batrachochytrium salamandrivorans European outbreak.</title>
        <authorList>
            <person name="Kelly M."/>
            <person name="Pasmans F."/>
            <person name="Shea T.P."/>
            <person name="Munoz J.F."/>
            <person name="Carranza S."/>
            <person name="Cuomo C.A."/>
            <person name="Martel A."/>
        </authorList>
    </citation>
    <scope>NUCLEOTIDE SEQUENCE [LARGE SCALE GENOMIC DNA]</scope>
    <source>
        <strain evidence="2 3">AMFP18/2</strain>
    </source>
</reference>
<gene>
    <name evidence="2" type="ORF">BASA50_002464</name>
</gene>
<feature type="region of interest" description="Disordered" evidence="1">
    <location>
        <begin position="104"/>
        <end position="180"/>
    </location>
</feature>
<feature type="compositionally biased region" description="Low complexity" evidence="1">
    <location>
        <begin position="194"/>
        <end position="209"/>
    </location>
</feature>
<keyword evidence="3" id="KW-1185">Reference proteome</keyword>
<evidence type="ECO:0000313" key="2">
    <source>
        <dbReference type="EMBL" id="KAH6600196.1"/>
    </source>
</evidence>
<feature type="compositionally biased region" description="Polar residues" evidence="1">
    <location>
        <begin position="171"/>
        <end position="180"/>
    </location>
</feature>
<evidence type="ECO:0000313" key="3">
    <source>
        <dbReference type="Proteomes" id="UP001648503"/>
    </source>
</evidence>
<sequence length="878" mass="93633">MTTSMPAVVEPAQTVAAVSARNSSLWAYSDALTTQLRHLSRVLQLQSVTAMLAPPLDLLAINVESISELVHSDEYETLLDVHEGILALQTQTFANCVKLLEQTAPPANPSTDPSTSPSTSPSTPTVSAAKGRPFPKNKLGSNKNYNTYRPPALHTTNGKPSPYNGPAASSPLASVTTSIGSNASPRDYDCCNSAGSNTSSSAGSSASSSFTQSLRQYQSEKPTTLEEWRQFHQRIRQDDAAAHSAMKSTGADSSDGSDSSDDSYGSDGSVRSVTPEAAEPMSASPTAPLCSESPPQNNDSNFNSSSNSKKNINHLTISSPSHPVLRNLAGRNCVAGSPLPHTPPPNSSITPSDYQGCGDPMLSSDNLPHLHLANVTSASSPFVDGSSQVTHAFGPLSVLSQEDGTGSAPQSPSQMPSPVSASRVAGRPPTKPLKGILVQREKEKDRLQVRFTSSDQATGPTMISPAATSGTPTDELSSGVDHNIFPGCTAPSRSLASLYTRVMASSNAGTADGDSLTATSVDSTALGPVEIKQVAAPMTQSGQRMPQVVSAPELETHSYVASVVENGSAAHQAMAASASPQTPQSGPIVHSNVPADMVVALYNYNARTSKEMSFVRGDIFSVRKREGTWIYSTKLNRVTLKPLLVAPTDTPTASKTNAVPGSKLELGCLAEMIKDTVIIAGAEGADPAVANELRFHCGITASPTTTSAQVQRGWLPSAFYYRIFHFVGYARGKERYYYDQTLYFYLLVQNKLTTASYATSNYSAHPFAHFVVECEQVTGHRIQSGLVPAIQKSRLRPLGRALDPGVENVYTWLRGGVLNGEADLDQQWLDGTVEHESMGTRHDNRALAARLADFLQVAYRQYQSTLWKYHRDRLVEVG</sequence>
<feature type="compositionally biased region" description="Basic and acidic residues" evidence="1">
    <location>
        <begin position="439"/>
        <end position="448"/>
    </location>
</feature>
<dbReference type="InterPro" id="IPR036028">
    <property type="entry name" value="SH3-like_dom_sf"/>
</dbReference>
<feature type="compositionally biased region" description="Low complexity" evidence="1">
    <location>
        <begin position="297"/>
        <end position="310"/>
    </location>
</feature>
<dbReference type="EMBL" id="JAFCIX010000044">
    <property type="protein sequence ID" value="KAH6600196.1"/>
    <property type="molecule type" value="Genomic_DNA"/>
</dbReference>
<feature type="compositionally biased region" description="Low complexity" evidence="1">
    <location>
        <begin position="407"/>
        <end position="422"/>
    </location>
</feature>
<dbReference type="SUPFAM" id="SSF50044">
    <property type="entry name" value="SH3-domain"/>
    <property type="match status" value="1"/>
</dbReference>
<feature type="compositionally biased region" description="Low complexity" evidence="1">
    <location>
        <begin position="252"/>
        <end position="269"/>
    </location>
</feature>
<organism evidence="2 3">
    <name type="scientific">Batrachochytrium salamandrivorans</name>
    <dbReference type="NCBI Taxonomy" id="1357716"/>
    <lineage>
        <taxon>Eukaryota</taxon>
        <taxon>Fungi</taxon>
        <taxon>Fungi incertae sedis</taxon>
        <taxon>Chytridiomycota</taxon>
        <taxon>Chytridiomycota incertae sedis</taxon>
        <taxon>Chytridiomycetes</taxon>
        <taxon>Rhizophydiales</taxon>
        <taxon>Rhizophydiales incertae sedis</taxon>
        <taxon>Batrachochytrium</taxon>
    </lineage>
</organism>
<evidence type="ECO:0000256" key="1">
    <source>
        <dbReference type="SAM" id="MobiDB-lite"/>
    </source>
</evidence>
<evidence type="ECO:0008006" key="4">
    <source>
        <dbReference type="Google" id="ProtNLM"/>
    </source>
</evidence>
<dbReference type="Proteomes" id="UP001648503">
    <property type="component" value="Unassembled WGS sequence"/>
</dbReference>
<protein>
    <recommendedName>
        <fullName evidence="4">SH3 domain-containing protein</fullName>
    </recommendedName>
</protein>
<feature type="region of interest" description="Disordered" evidence="1">
    <location>
        <begin position="194"/>
        <end position="224"/>
    </location>
</feature>
<feature type="region of interest" description="Disordered" evidence="1">
    <location>
        <begin position="398"/>
        <end position="476"/>
    </location>
</feature>
<name>A0ABQ8FL47_9FUNG</name>
<accession>A0ABQ8FL47</accession>
<comment type="caution">
    <text evidence="2">The sequence shown here is derived from an EMBL/GenBank/DDBJ whole genome shotgun (WGS) entry which is preliminary data.</text>
</comment>
<feature type="compositionally biased region" description="Low complexity" evidence="1">
    <location>
        <begin position="104"/>
        <end position="129"/>
    </location>
</feature>
<feature type="region of interest" description="Disordered" evidence="1">
    <location>
        <begin position="335"/>
        <end position="362"/>
    </location>
</feature>
<feature type="compositionally biased region" description="Polar residues" evidence="1">
    <location>
        <begin position="450"/>
        <end position="476"/>
    </location>
</feature>
<proteinExistence type="predicted"/>